<reference evidence="2 4" key="1">
    <citation type="submission" date="2018-09" db="EMBL/GenBank/DDBJ databases">
        <title>Genomic investigation of the strawberry pathogen Phytophthora fragariae indicates pathogenicity is determined by transcriptional variation in three key races.</title>
        <authorList>
            <person name="Adams T.M."/>
            <person name="Armitage A.D."/>
            <person name="Sobczyk M.K."/>
            <person name="Bates H.J."/>
            <person name="Dunwell J.M."/>
            <person name="Nellist C.F."/>
            <person name="Harrison R.J."/>
        </authorList>
    </citation>
    <scope>NUCLEOTIDE SEQUENCE [LARGE SCALE GENOMIC DNA]</scope>
    <source>
        <strain evidence="2 4">SCRP249</strain>
        <strain evidence="3 5">SCRP333</strain>
    </source>
</reference>
<keyword evidence="1" id="KW-1133">Transmembrane helix</keyword>
<keyword evidence="5" id="KW-1185">Reference proteome</keyword>
<evidence type="ECO:0000313" key="4">
    <source>
        <dbReference type="Proteomes" id="UP000429607"/>
    </source>
</evidence>
<accession>A0A6A3H5W5</accession>
<protein>
    <submittedName>
        <fullName evidence="2">Uncharacterized protein</fullName>
    </submittedName>
</protein>
<name>A0A6A3H5W5_9STRA</name>
<organism evidence="2 4">
    <name type="scientific">Phytophthora rubi</name>
    <dbReference type="NCBI Taxonomy" id="129364"/>
    <lineage>
        <taxon>Eukaryota</taxon>
        <taxon>Sar</taxon>
        <taxon>Stramenopiles</taxon>
        <taxon>Oomycota</taxon>
        <taxon>Peronosporomycetes</taxon>
        <taxon>Peronosporales</taxon>
        <taxon>Peronosporaceae</taxon>
        <taxon>Phytophthora</taxon>
    </lineage>
</organism>
<keyword evidence="1" id="KW-0472">Membrane</keyword>
<evidence type="ECO:0000313" key="3">
    <source>
        <dbReference type="EMBL" id="KAE9273589.1"/>
    </source>
</evidence>
<proteinExistence type="predicted"/>
<comment type="caution">
    <text evidence="2">The sequence shown here is derived from an EMBL/GenBank/DDBJ whole genome shotgun (WGS) entry which is preliminary data.</text>
</comment>
<dbReference type="AlphaFoldDB" id="A0A6A3H5W5"/>
<gene>
    <name evidence="2" type="ORF">PR001_g28910</name>
    <name evidence="3" type="ORF">PR003_g29862</name>
</gene>
<evidence type="ECO:0000313" key="5">
    <source>
        <dbReference type="Proteomes" id="UP000434957"/>
    </source>
</evidence>
<evidence type="ECO:0000256" key="1">
    <source>
        <dbReference type="SAM" id="Phobius"/>
    </source>
</evidence>
<dbReference type="EMBL" id="QXFV01005463">
    <property type="protein sequence ID" value="KAE8964861.1"/>
    <property type="molecule type" value="Genomic_DNA"/>
</dbReference>
<feature type="transmembrane region" description="Helical" evidence="1">
    <location>
        <begin position="241"/>
        <end position="265"/>
    </location>
</feature>
<evidence type="ECO:0000313" key="2">
    <source>
        <dbReference type="EMBL" id="KAE8964861.1"/>
    </source>
</evidence>
<dbReference type="Proteomes" id="UP000434957">
    <property type="component" value="Unassembled WGS sequence"/>
</dbReference>
<keyword evidence="1" id="KW-0812">Transmembrane</keyword>
<feature type="transmembrane region" description="Helical" evidence="1">
    <location>
        <begin position="296"/>
        <end position="318"/>
    </location>
</feature>
<sequence>MLVNAIKLWLCEALLVFTYPAYYYIYTTLSKAGKTSFALLLPVIKLVMKNIIARSVIHLKDEMPEVVVFNVEVFNALFLSYCMLNSPSVWVTLEIMIFDGFMMAFALRDVGNARRCLKELERRIEHESSWDSFRNRGSLSSKSLSARLTTLDRAGLILLSNDIKPKTTSTRSSEAPNAILVSTSLRPAPCLAKSSVKVIAKSFDSIRRLSAERLFGRGRVHPEVNNGGSSPTRYSDKVQRLLYAVEFLLLMNYVEVIIPLVYSIYLYGMYHLPNRDYYVQLHGIDHDQLLRMINGVLFYCSLQLVSLFVLFFLLYCLLGLSPIHQLAFVLEKQFSGVQLKLVFWVYYNVQASLQHSGYDYSFKFAWLHRQNVDGEENDFRF</sequence>
<feature type="transmembrane region" description="Helical" evidence="1">
    <location>
        <begin position="6"/>
        <end position="25"/>
    </location>
</feature>
<dbReference type="Proteomes" id="UP000429607">
    <property type="component" value="Unassembled WGS sequence"/>
</dbReference>
<dbReference type="EMBL" id="QXFT01005235">
    <property type="protein sequence ID" value="KAE9273589.1"/>
    <property type="molecule type" value="Genomic_DNA"/>
</dbReference>
<feature type="transmembrane region" description="Helical" evidence="1">
    <location>
        <begin position="88"/>
        <end position="107"/>
    </location>
</feature>